<evidence type="ECO:0000313" key="3">
    <source>
        <dbReference type="EMBL" id="RXN19962.1"/>
    </source>
</evidence>
<proteinExistence type="predicted"/>
<evidence type="ECO:0000313" key="4">
    <source>
        <dbReference type="Proteomes" id="UP000290572"/>
    </source>
</evidence>
<dbReference type="AlphaFoldDB" id="A0A498MKF2"/>
<sequence length="182" mass="21118">MSSAARSRAELLFLLLSVARRLTPASELRYWAERVVQDDVIAMATKTGGEKEDLELVETPDRMLPDKMSAAIKELQRKLEVFNKARQSSAITLEHIKNQTQRVEKQMKDEFLKLHQFLYKEEERRLSALKEEEERRVEAVKNRDDDNARRISSLTDMIRAMERALNAEDLTLLQNFKAVIDG</sequence>
<comment type="caution">
    <text evidence="3">The sequence shown here is derived from an EMBL/GenBank/DDBJ whole genome shotgun (WGS) entry which is preliminary data.</text>
</comment>
<organism evidence="3 4">
    <name type="scientific">Labeo rohita</name>
    <name type="common">Indian major carp</name>
    <name type="synonym">Cyprinus rohita</name>
    <dbReference type="NCBI Taxonomy" id="84645"/>
    <lineage>
        <taxon>Eukaryota</taxon>
        <taxon>Metazoa</taxon>
        <taxon>Chordata</taxon>
        <taxon>Craniata</taxon>
        <taxon>Vertebrata</taxon>
        <taxon>Euteleostomi</taxon>
        <taxon>Actinopterygii</taxon>
        <taxon>Neopterygii</taxon>
        <taxon>Teleostei</taxon>
        <taxon>Ostariophysi</taxon>
        <taxon>Cypriniformes</taxon>
        <taxon>Cyprinidae</taxon>
        <taxon>Labeoninae</taxon>
        <taxon>Labeonini</taxon>
        <taxon>Labeo</taxon>
    </lineage>
</organism>
<keyword evidence="2" id="KW-0732">Signal</keyword>
<evidence type="ECO:0000256" key="2">
    <source>
        <dbReference type="SAM" id="SignalP"/>
    </source>
</evidence>
<dbReference type="EMBL" id="QBIY01012656">
    <property type="protein sequence ID" value="RXN19962.1"/>
    <property type="molecule type" value="Genomic_DNA"/>
</dbReference>
<feature type="signal peptide" evidence="2">
    <location>
        <begin position="1"/>
        <end position="25"/>
    </location>
</feature>
<keyword evidence="1" id="KW-0175">Coiled coil</keyword>
<reference evidence="3 4" key="1">
    <citation type="submission" date="2018-03" db="EMBL/GenBank/DDBJ databases">
        <title>Draft genome sequence of Rohu Carp (Labeo rohita).</title>
        <authorList>
            <person name="Das P."/>
            <person name="Kushwaha B."/>
            <person name="Joshi C.G."/>
            <person name="Kumar D."/>
            <person name="Nagpure N.S."/>
            <person name="Sahoo L."/>
            <person name="Das S.P."/>
            <person name="Bit A."/>
            <person name="Patnaik S."/>
            <person name="Meher P.K."/>
            <person name="Jayasankar P."/>
            <person name="Koringa P.G."/>
            <person name="Patel N.V."/>
            <person name="Hinsu A.T."/>
            <person name="Kumar R."/>
            <person name="Pandey M."/>
            <person name="Agarwal S."/>
            <person name="Srivastava S."/>
            <person name="Singh M."/>
            <person name="Iquebal M.A."/>
            <person name="Jaiswal S."/>
            <person name="Angadi U.B."/>
            <person name="Kumar N."/>
            <person name="Raza M."/>
            <person name="Shah T.M."/>
            <person name="Rai A."/>
            <person name="Jena J.K."/>
        </authorList>
    </citation>
    <scope>NUCLEOTIDE SEQUENCE [LARGE SCALE GENOMIC DNA]</scope>
    <source>
        <strain evidence="3">DASCIFA01</strain>
        <tissue evidence="3">Testis</tissue>
    </source>
</reference>
<feature type="coiled-coil region" evidence="1">
    <location>
        <begin position="112"/>
        <end position="149"/>
    </location>
</feature>
<gene>
    <name evidence="3" type="ORF">ROHU_007179</name>
</gene>
<name>A0A498MKF2_LABRO</name>
<dbReference type="Proteomes" id="UP000290572">
    <property type="component" value="Unassembled WGS sequence"/>
</dbReference>
<feature type="chain" id="PRO_5019811570" evidence="2">
    <location>
        <begin position="26"/>
        <end position="182"/>
    </location>
</feature>
<protein>
    <submittedName>
        <fullName evidence="3">Zinc-binding A33-like protein</fullName>
    </submittedName>
</protein>
<keyword evidence="4" id="KW-1185">Reference proteome</keyword>
<dbReference type="STRING" id="84645.A0A498MKF2"/>
<evidence type="ECO:0000256" key="1">
    <source>
        <dbReference type="SAM" id="Coils"/>
    </source>
</evidence>
<accession>A0A498MKF2</accession>